<dbReference type="OrthoDB" id="9808609at2"/>
<evidence type="ECO:0000256" key="3">
    <source>
        <dbReference type="ARBA" id="ARBA00049360"/>
    </source>
</evidence>
<evidence type="ECO:0000256" key="2">
    <source>
        <dbReference type="ARBA" id="ARBA00022840"/>
    </source>
</evidence>
<dbReference type="Pfam" id="PF16326">
    <property type="entry name" value="ABC_tran_CTD"/>
    <property type="match status" value="1"/>
</dbReference>
<accession>A0A1G9BEB9</accession>
<evidence type="ECO:0000256" key="5">
    <source>
        <dbReference type="SAM" id="MobiDB-lite"/>
    </source>
</evidence>
<dbReference type="CDD" id="cd03221">
    <property type="entry name" value="ABCF_EF-3"/>
    <property type="match status" value="2"/>
</dbReference>
<dbReference type="Gene3D" id="3.40.50.300">
    <property type="entry name" value="P-loop containing nucleotide triphosphate hydrolases"/>
    <property type="match status" value="2"/>
</dbReference>
<dbReference type="GO" id="GO:0003677">
    <property type="term" value="F:DNA binding"/>
    <property type="evidence" value="ECO:0007669"/>
    <property type="project" value="InterPro"/>
</dbReference>
<feature type="compositionally biased region" description="Basic and acidic residues" evidence="5">
    <location>
        <begin position="503"/>
        <end position="513"/>
    </location>
</feature>
<dbReference type="PROSITE" id="PS00211">
    <property type="entry name" value="ABC_TRANSPORTER_1"/>
    <property type="match status" value="1"/>
</dbReference>
<dbReference type="Gene3D" id="1.10.287.380">
    <property type="entry name" value="Valyl-tRNA synthetase, C-terminal domain"/>
    <property type="match status" value="1"/>
</dbReference>
<comment type="similarity">
    <text evidence="4">Belongs to the ABC transporter superfamily. ABCF family. Uup subfamily.</text>
</comment>
<dbReference type="GO" id="GO:0016887">
    <property type="term" value="F:ATP hydrolysis activity"/>
    <property type="evidence" value="ECO:0007669"/>
    <property type="project" value="InterPro"/>
</dbReference>
<proteinExistence type="inferred from homology"/>
<dbReference type="PROSITE" id="PS50893">
    <property type="entry name" value="ABC_TRANSPORTER_2"/>
    <property type="match status" value="2"/>
</dbReference>
<dbReference type="AlphaFoldDB" id="A0A1G9BEB9"/>
<feature type="domain" description="ABC transporter" evidence="6">
    <location>
        <begin position="283"/>
        <end position="517"/>
    </location>
</feature>
<keyword evidence="1" id="KW-0547">Nucleotide-binding</keyword>
<dbReference type="PANTHER" id="PTHR42855">
    <property type="entry name" value="ABC TRANSPORTER ATP-BINDING SUBUNIT"/>
    <property type="match status" value="1"/>
</dbReference>
<dbReference type="InterPro" id="IPR027417">
    <property type="entry name" value="P-loop_NTPase"/>
</dbReference>
<dbReference type="Proteomes" id="UP000199328">
    <property type="component" value="Unassembled WGS sequence"/>
</dbReference>
<dbReference type="EMBL" id="FNFV01000002">
    <property type="protein sequence ID" value="SDK37821.1"/>
    <property type="molecule type" value="Genomic_DNA"/>
</dbReference>
<comment type="catalytic activity">
    <reaction evidence="3">
        <text>ATP + H2O = ADP + phosphate + H(+)</text>
        <dbReference type="Rhea" id="RHEA:13065"/>
        <dbReference type="ChEBI" id="CHEBI:15377"/>
        <dbReference type="ChEBI" id="CHEBI:15378"/>
        <dbReference type="ChEBI" id="CHEBI:30616"/>
        <dbReference type="ChEBI" id="CHEBI:43474"/>
        <dbReference type="ChEBI" id="CHEBI:456216"/>
    </reaction>
</comment>
<feature type="domain" description="ABC transporter" evidence="6">
    <location>
        <begin position="7"/>
        <end position="216"/>
    </location>
</feature>
<protein>
    <submittedName>
        <fullName evidence="7">ATP-binding cassette, subfamily F, uup</fullName>
    </submittedName>
</protein>
<dbReference type="FunFam" id="3.40.50.300:FF:000309">
    <property type="entry name" value="ABC transporter ATP-binding protein"/>
    <property type="match status" value="1"/>
</dbReference>
<feature type="compositionally biased region" description="Low complexity" evidence="5">
    <location>
        <begin position="519"/>
        <end position="531"/>
    </location>
</feature>
<reference evidence="8" key="1">
    <citation type="submission" date="2016-10" db="EMBL/GenBank/DDBJ databases">
        <authorList>
            <person name="Varghese N."/>
            <person name="Submissions S."/>
        </authorList>
    </citation>
    <scope>NUCLEOTIDE SEQUENCE [LARGE SCALE GENOMIC DNA]</scope>
    <source>
        <strain evidence="8">CGMCC 1.10789</strain>
    </source>
</reference>
<feature type="region of interest" description="Disordered" evidence="5">
    <location>
        <begin position="503"/>
        <end position="538"/>
    </location>
</feature>
<dbReference type="STRING" id="990712.SAMN05216257_102514"/>
<dbReference type="InterPro" id="IPR003439">
    <property type="entry name" value="ABC_transporter-like_ATP-bd"/>
</dbReference>
<keyword evidence="8" id="KW-1185">Reference proteome</keyword>
<dbReference type="GO" id="GO:0005524">
    <property type="term" value="F:ATP binding"/>
    <property type="evidence" value="ECO:0007669"/>
    <property type="project" value="UniProtKB-KW"/>
</dbReference>
<sequence length="611" mass="67440">MASAPLLQLSDVSLGFGGRPLFAHVDLVIQPGDRLALVGRNGSGKSTLLKVIAGLIEPDSGSRSVAPGVRVGYMEQDPDLTGFATLGEWAAAGLEPSERWRLEAAAGGLKFDPATPCASASGGERRRAALARLLAGEPELMLLDEPTNHLDIEAIQWLEDRLSTTRAAWVMISHDRAILNHLSRAVLWLDRGTLRRLDQGFAAFEEWRDRLWAEEDAAAHKLDRRIKAEARWAVEGISARRRRNQGRLRRLQEMRAERAARIRRQGTAAMDFEAGPRSGRRVIEAREITKRYGEKVILGEPFSIRIMRGERVAFVGPNGVGKTTLVRMLIGKEPPDTGEVILGEGLQMAIFDQNRASLDPDATLWESLTGDKAMRVSGRSDQVMVRTQPRHVVSYLKDFLFTEEQARQPVRALSGGEKARLLLARIMAQPANLLVLDEPTNDLDLETLDLLQELVADFDGTVLLVSHDRDFIDRVATTTVAMEGDGRATIYAGGWSDYIAQRGERGGRQEKPKQKAAKPKAASAESRPARAGRGLSFTERHRLEKLPEEIARLEAEISKLSELLSDPELYSRDPQKFARASEALAARQKALSAAEEEWLALAEKAEAAGED</sequence>
<dbReference type="InterPro" id="IPR037118">
    <property type="entry name" value="Val-tRNA_synth_C_sf"/>
</dbReference>
<evidence type="ECO:0000313" key="7">
    <source>
        <dbReference type="EMBL" id="SDK37821.1"/>
    </source>
</evidence>
<dbReference type="InterPro" id="IPR032524">
    <property type="entry name" value="ABC_tran_C"/>
</dbReference>
<dbReference type="InterPro" id="IPR017871">
    <property type="entry name" value="ABC_transporter-like_CS"/>
</dbReference>
<evidence type="ECO:0000259" key="6">
    <source>
        <dbReference type="PROSITE" id="PS50893"/>
    </source>
</evidence>
<dbReference type="InterPro" id="IPR003593">
    <property type="entry name" value="AAA+_ATPase"/>
</dbReference>
<dbReference type="InterPro" id="IPR051309">
    <property type="entry name" value="ABCF_ATPase"/>
</dbReference>
<organism evidence="7 8">
    <name type="scientific">Meinhardsimonia xiamenensis</name>
    <dbReference type="NCBI Taxonomy" id="990712"/>
    <lineage>
        <taxon>Bacteria</taxon>
        <taxon>Pseudomonadati</taxon>
        <taxon>Pseudomonadota</taxon>
        <taxon>Alphaproteobacteria</taxon>
        <taxon>Rhodobacterales</taxon>
        <taxon>Paracoccaceae</taxon>
        <taxon>Meinhardsimonia</taxon>
    </lineage>
</organism>
<dbReference type="SUPFAM" id="SSF52540">
    <property type="entry name" value="P-loop containing nucleoside triphosphate hydrolases"/>
    <property type="match status" value="2"/>
</dbReference>
<dbReference type="Pfam" id="PF00005">
    <property type="entry name" value="ABC_tran"/>
    <property type="match status" value="2"/>
</dbReference>
<keyword evidence="2 7" id="KW-0067">ATP-binding</keyword>
<dbReference type="SMART" id="SM00382">
    <property type="entry name" value="AAA"/>
    <property type="match status" value="2"/>
</dbReference>
<evidence type="ECO:0000256" key="1">
    <source>
        <dbReference type="ARBA" id="ARBA00022741"/>
    </source>
</evidence>
<evidence type="ECO:0000256" key="4">
    <source>
        <dbReference type="ARBA" id="ARBA00061478"/>
    </source>
</evidence>
<dbReference type="PANTHER" id="PTHR42855:SF1">
    <property type="entry name" value="ABC TRANSPORTER DOMAIN-CONTAINING PROTEIN"/>
    <property type="match status" value="1"/>
</dbReference>
<gene>
    <name evidence="7" type="ORF">SAMN05216257_102514</name>
</gene>
<name>A0A1G9BEB9_9RHOB</name>
<evidence type="ECO:0000313" key="8">
    <source>
        <dbReference type="Proteomes" id="UP000199328"/>
    </source>
</evidence>
<dbReference type="RefSeq" id="WP_092499262.1">
    <property type="nucleotide sequence ID" value="NZ_FNFV01000002.1"/>
</dbReference>